<sequence length="245" mass="26794">MTSNRPRGRLTRCVSFLEPGPLPTSSPSAPRSPYDTHFPPLSLSPERHRYPQRSPQDVSMDNIEFDADTNKVTMSRGALEHLIVSASATNMEKFSKGQGETTIRTSPAPPLIPSPRIPWRPARHGYEHQGIAPFRTYKVPKRKGGRGRDTSKGQRTRAPRAHPTASELEGPERRPACPSIAPVSVRVVYIPRPARRSQIVSPPSQCAGGAVSPAPAYRGIRTGPARTHPARVEPMTNEPSQTLGP</sequence>
<name>A0AAD7GEX3_MYCRO</name>
<dbReference type="EMBL" id="JARKIE010000084">
    <property type="protein sequence ID" value="KAJ7687830.1"/>
    <property type="molecule type" value="Genomic_DNA"/>
</dbReference>
<reference evidence="2" key="1">
    <citation type="submission" date="2023-03" db="EMBL/GenBank/DDBJ databases">
        <title>Massive genome expansion in bonnet fungi (Mycena s.s.) driven by repeated elements and novel gene families across ecological guilds.</title>
        <authorList>
            <consortium name="Lawrence Berkeley National Laboratory"/>
            <person name="Harder C.B."/>
            <person name="Miyauchi S."/>
            <person name="Viragh M."/>
            <person name="Kuo A."/>
            <person name="Thoen E."/>
            <person name="Andreopoulos B."/>
            <person name="Lu D."/>
            <person name="Skrede I."/>
            <person name="Drula E."/>
            <person name="Henrissat B."/>
            <person name="Morin E."/>
            <person name="Kohler A."/>
            <person name="Barry K."/>
            <person name="LaButti K."/>
            <person name="Morin E."/>
            <person name="Salamov A."/>
            <person name="Lipzen A."/>
            <person name="Mereny Z."/>
            <person name="Hegedus B."/>
            <person name="Baldrian P."/>
            <person name="Stursova M."/>
            <person name="Weitz H."/>
            <person name="Taylor A."/>
            <person name="Grigoriev I.V."/>
            <person name="Nagy L.G."/>
            <person name="Martin F."/>
            <person name="Kauserud H."/>
        </authorList>
    </citation>
    <scope>NUCLEOTIDE SEQUENCE</scope>
    <source>
        <strain evidence="2">CBHHK067</strain>
    </source>
</reference>
<feature type="compositionally biased region" description="Basic residues" evidence="1">
    <location>
        <begin position="1"/>
        <end position="10"/>
    </location>
</feature>
<feature type="region of interest" description="Disordered" evidence="1">
    <location>
        <begin position="198"/>
        <end position="245"/>
    </location>
</feature>
<dbReference type="Proteomes" id="UP001221757">
    <property type="component" value="Unassembled WGS sequence"/>
</dbReference>
<evidence type="ECO:0000256" key="1">
    <source>
        <dbReference type="SAM" id="MobiDB-lite"/>
    </source>
</evidence>
<gene>
    <name evidence="2" type="ORF">B0H17DRAFT_678238</name>
</gene>
<evidence type="ECO:0000313" key="2">
    <source>
        <dbReference type="EMBL" id="KAJ7687830.1"/>
    </source>
</evidence>
<keyword evidence="3" id="KW-1185">Reference proteome</keyword>
<feature type="region of interest" description="Disordered" evidence="1">
    <location>
        <begin position="96"/>
        <end position="117"/>
    </location>
</feature>
<feature type="region of interest" description="Disordered" evidence="1">
    <location>
        <begin position="1"/>
        <end position="62"/>
    </location>
</feature>
<feature type="region of interest" description="Disordered" evidence="1">
    <location>
        <begin position="136"/>
        <end position="177"/>
    </location>
</feature>
<proteinExistence type="predicted"/>
<feature type="compositionally biased region" description="Polar residues" evidence="1">
    <location>
        <begin position="96"/>
        <end position="105"/>
    </location>
</feature>
<dbReference type="AlphaFoldDB" id="A0AAD7GEX3"/>
<organism evidence="2 3">
    <name type="scientific">Mycena rosella</name>
    <name type="common">Pink bonnet</name>
    <name type="synonym">Agaricus rosellus</name>
    <dbReference type="NCBI Taxonomy" id="1033263"/>
    <lineage>
        <taxon>Eukaryota</taxon>
        <taxon>Fungi</taxon>
        <taxon>Dikarya</taxon>
        <taxon>Basidiomycota</taxon>
        <taxon>Agaricomycotina</taxon>
        <taxon>Agaricomycetes</taxon>
        <taxon>Agaricomycetidae</taxon>
        <taxon>Agaricales</taxon>
        <taxon>Marasmiineae</taxon>
        <taxon>Mycenaceae</taxon>
        <taxon>Mycena</taxon>
    </lineage>
</organism>
<accession>A0AAD7GEX3</accession>
<evidence type="ECO:0000313" key="3">
    <source>
        <dbReference type="Proteomes" id="UP001221757"/>
    </source>
</evidence>
<comment type="caution">
    <text evidence="2">The sequence shown here is derived from an EMBL/GenBank/DDBJ whole genome shotgun (WGS) entry which is preliminary data.</text>
</comment>
<feature type="compositionally biased region" description="Pro residues" evidence="1">
    <location>
        <begin position="107"/>
        <end position="117"/>
    </location>
</feature>
<protein>
    <submittedName>
        <fullName evidence="2">Uncharacterized protein</fullName>
    </submittedName>
</protein>